<comment type="caution">
    <text evidence="2">The sequence shown here is derived from an EMBL/GenBank/DDBJ whole genome shotgun (WGS) entry which is preliminary data.</text>
</comment>
<dbReference type="EMBL" id="BSEV01000036">
    <property type="protein sequence ID" value="GLK14747.1"/>
    <property type="molecule type" value="Genomic_DNA"/>
</dbReference>
<feature type="signal peptide" evidence="1">
    <location>
        <begin position="1"/>
        <end position="26"/>
    </location>
</feature>
<evidence type="ECO:0000256" key="1">
    <source>
        <dbReference type="SAM" id="SignalP"/>
    </source>
</evidence>
<keyword evidence="1" id="KW-0732">Signal</keyword>
<dbReference type="AlphaFoldDB" id="A0A9W6I9W1"/>
<reference evidence="2" key="1">
    <citation type="journal article" date="2014" name="Int. J. Syst. Evol. Microbiol.">
        <title>Complete genome sequence of Corynebacterium casei LMG S-19264T (=DSM 44701T), isolated from a smear-ripened cheese.</title>
        <authorList>
            <consortium name="US DOE Joint Genome Institute (JGI-PGF)"/>
            <person name="Walter F."/>
            <person name="Albersmeier A."/>
            <person name="Kalinowski J."/>
            <person name="Ruckert C."/>
        </authorList>
    </citation>
    <scope>NUCLEOTIDE SEQUENCE</scope>
    <source>
        <strain evidence="2">VKM Ac-2007</strain>
    </source>
</reference>
<protein>
    <recommendedName>
        <fullName evidence="4">Secreted protein</fullName>
    </recommendedName>
</protein>
<keyword evidence="3" id="KW-1185">Reference proteome</keyword>
<accession>A0A9W6I9W1</accession>
<evidence type="ECO:0008006" key="4">
    <source>
        <dbReference type="Google" id="ProtNLM"/>
    </source>
</evidence>
<dbReference type="RefSeq" id="WP_271222978.1">
    <property type="nucleotide sequence ID" value="NZ_BAAAVD010000031.1"/>
</dbReference>
<evidence type="ECO:0000313" key="3">
    <source>
        <dbReference type="Proteomes" id="UP001143474"/>
    </source>
</evidence>
<gene>
    <name evidence="2" type="ORF">GCM10017600_81590</name>
</gene>
<organism evidence="2 3">
    <name type="scientific">Streptosporangium carneum</name>
    <dbReference type="NCBI Taxonomy" id="47481"/>
    <lineage>
        <taxon>Bacteria</taxon>
        <taxon>Bacillati</taxon>
        <taxon>Actinomycetota</taxon>
        <taxon>Actinomycetes</taxon>
        <taxon>Streptosporangiales</taxon>
        <taxon>Streptosporangiaceae</taxon>
        <taxon>Streptosporangium</taxon>
    </lineage>
</organism>
<dbReference type="Proteomes" id="UP001143474">
    <property type="component" value="Unassembled WGS sequence"/>
</dbReference>
<feature type="chain" id="PRO_5040908725" description="Secreted protein" evidence="1">
    <location>
        <begin position="27"/>
        <end position="102"/>
    </location>
</feature>
<reference evidence="2" key="2">
    <citation type="submission" date="2023-01" db="EMBL/GenBank/DDBJ databases">
        <authorList>
            <person name="Sun Q."/>
            <person name="Evtushenko L."/>
        </authorList>
    </citation>
    <scope>NUCLEOTIDE SEQUENCE</scope>
    <source>
        <strain evidence="2">VKM Ac-2007</strain>
    </source>
</reference>
<evidence type="ECO:0000313" key="2">
    <source>
        <dbReference type="EMBL" id="GLK14747.1"/>
    </source>
</evidence>
<dbReference type="PROSITE" id="PS51257">
    <property type="entry name" value="PROKAR_LIPOPROTEIN"/>
    <property type="match status" value="1"/>
</dbReference>
<proteinExistence type="predicted"/>
<sequence>MRHLPTLLAAAAAGTLALACAGPASAASGAVRLYSQDGQVETVTDPQRGVCHRGFGANSAVVNQTEGTILIFPDPNCRTRTFNPVDPGEAKHGNIGSFLALD</sequence>
<name>A0A9W6I9W1_9ACTN</name>